<dbReference type="OMA" id="DANAYHE"/>
<dbReference type="AlphaFoldDB" id="T0Q6W2"/>
<keyword evidence="4" id="KW-0808">Transferase</keyword>
<dbReference type="InterPro" id="IPR046959">
    <property type="entry name" value="PRK1-6/SRF4-like"/>
</dbReference>
<evidence type="ECO:0000256" key="1">
    <source>
        <dbReference type="SAM" id="MobiDB-lite"/>
    </source>
</evidence>
<dbReference type="SUPFAM" id="SSF56112">
    <property type="entry name" value="Protein kinase-like (PK-like)"/>
    <property type="match status" value="1"/>
</dbReference>
<proteinExistence type="predicted"/>
<dbReference type="InterPro" id="IPR000719">
    <property type="entry name" value="Prot_kinase_dom"/>
</dbReference>
<dbReference type="eggNOG" id="KOG1023">
    <property type="taxonomic scope" value="Eukaryota"/>
</dbReference>
<dbReference type="Proteomes" id="UP000030762">
    <property type="component" value="Unassembled WGS sequence"/>
</dbReference>
<keyword evidence="2" id="KW-0812">Transmembrane</keyword>
<evidence type="ECO:0000256" key="2">
    <source>
        <dbReference type="SAM" id="Phobius"/>
    </source>
</evidence>
<dbReference type="GO" id="GO:0005524">
    <property type="term" value="F:ATP binding"/>
    <property type="evidence" value="ECO:0007669"/>
    <property type="project" value="InterPro"/>
</dbReference>
<feature type="domain" description="Protein kinase" evidence="3">
    <location>
        <begin position="232"/>
        <end position="547"/>
    </location>
</feature>
<dbReference type="PANTHER" id="PTHR48007:SF4">
    <property type="entry name" value="LEUCINE-RICH REPEAT RECEPTOR-LIKE PROTEIN KINASE PXC1"/>
    <property type="match status" value="1"/>
</dbReference>
<reference evidence="4 5" key="1">
    <citation type="submission" date="2012-04" db="EMBL/GenBank/DDBJ databases">
        <title>The Genome Sequence of Saprolegnia declina VS20.</title>
        <authorList>
            <consortium name="The Broad Institute Genome Sequencing Platform"/>
            <person name="Russ C."/>
            <person name="Nusbaum C."/>
            <person name="Tyler B."/>
            <person name="van West P."/>
            <person name="Dieguez-Uribeondo J."/>
            <person name="de Bruijn I."/>
            <person name="Tripathy S."/>
            <person name="Jiang R."/>
            <person name="Young S.K."/>
            <person name="Zeng Q."/>
            <person name="Gargeya S."/>
            <person name="Fitzgerald M."/>
            <person name="Haas B."/>
            <person name="Abouelleil A."/>
            <person name="Alvarado L."/>
            <person name="Arachchi H.M."/>
            <person name="Berlin A."/>
            <person name="Chapman S.B."/>
            <person name="Goldberg J."/>
            <person name="Griggs A."/>
            <person name="Gujja S."/>
            <person name="Hansen M."/>
            <person name="Howarth C."/>
            <person name="Imamovic A."/>
            <person name="Larimer J."/>
            <person name="McCowen C."/>
            <person name="Montmayeur A."/>
            <person name="Murphy C."/>
            <person name="Neiman D."/>
            <person name="Pearson M."/>
            <person name="Priest M."/>
            <person name="Roberts A."/>
            <person name="Saif S."/>
            <person name="Shea T."/>
            <person name="Sisk P."/>
            <person name="Sykes S."/>
            <person name="Wortman J."/>
            <person name="Nusbaum C."/>
            <person name="Birren B."/>
        </authorList>
    </citation>
    <scope>NUCLEOTIDE SEQUENCE [LARGE SCALE GENOMIC DNA]</scope>
    <source>
        <strain evidence="4 5">VS20</strain>
    </source>
</reference>
<evidence type="ECO:0000313" key="5">
    <source>
        <dbReference type="Proteomes" id="UP000030762"/>
    </source>
</evidence>
<keyword evidence="5" id="KW-1185">Reference proteome</keyword>
<dbReference type="OrthoDB" id="4062651at2759"/>
<dbReference type="VEuPathDB" id="FungiDB:SDRG_11918"/>
<protein>
    <submittedName>
        <fullName evidence="4">TKL protein kinase</fullName>
    </submittedName>
</protein>
<gene>
    <name evidence="4" type="ORF">SDRG_11918</name>
</gene>
<dbReference type="GeneID" id="19952645"/>
<dbReference type="InterPro" id="IPR001245">
    <property type="entry name" value="Ser-Thr/Tyr_kinase_cat_dom"/>
</dbReference>
<organism evidence="4 5">
    <name type="scientific">Saprolegnia diclina (strain VS20)</name>
    <dbReference type="NCBI Taxonomy" id="1156394"/>
    <lineage>
        <taxon>Eukaryota</taxon>
        <taxon>Sar</taxon>
        <taxon>Stramenopiles</taxon>
        <taxon>Oomycota</taxon>
        <taxon>Saprolegniomycetes</taxon>
        <taxon>Saprolegniales</taxon>
        <taxon>Saprolegniaceae</taxon>
        <taxon>Saprolegnia</taxon>
    </lineage>
</organism>
<feature type="region of interest" description="Disordered" evidence="1">
    <location>
        <begin position="152"/>
        <end position="192"/>
    </location>
</feature>
<evidence type="ECO:0000313" key="4">
    <source>
        <dbReference type="EMBL" id="EQC30341.1"/>
    </source>
</evidence>
<accession>T0Q6W2</accession>
<dbReference type="PROSITE" id="PS50011">
    <property type="entry name" value="PROTEIN_KINASE_DOM"/>
    <property type="match status" value="1"/>
</dbReference>
<feature type="transmembrane region" description="Helical" evidence="2">
    <location>
        <begin position="195"/>
        <end position="214"/>
    </location>
</feature>
<evidence type="ECO:0000259" key="3">
    <source>
        <dbReference type="PROSITE" id="PS50011"/>
    </source>
</evidence>
<dbReference type="InParanoid" id="T0Q6W2"/>
<dbReference type="GO" id="GO:0004672">
    <property type="term" value="F:protein kinase activity"/>
    <property type="evidence" value="ECO:0007669"/>
    <property type="project" value="InterPro"/>
</dbReference>
<keyword evidence="4" id="KW-0418">Kinase</keyword>
<dbReference type="InterPro" id="IPR011009">
    <property type="entry name" value="Kinase-like_dom_sf"/>
</dbReference>
<sequence>MVNKTTWTCNDKKTWATSDPVETIESIELLALNVTTNRFPAEGCTAEGAPTLNEKLFEKVKRLNVIEWSMPGFDGSMLPPMPNLNELHINALQVDTNVSLCTLANLTTVNLAQPSNTDVVVHVHDKTQVLAGLKLQNRTWTKKLCPLETAQTPNLTTVGPAPSPVVPEGSSTPLSVDPTKPPPAPASSSSSGTTIGLAVGFSAIALLLAAIIFVRRRRRSSSKDDANAYHEFQDRTLIAGGSHESIVMDPPVSASAPRSKLQDHPVLKAHWRADLMDAKRTVMRGSHDMLWCRDASGAKLALKSLDLTTANSAVQTAFVAGFQRISSLQHNHLGRVLGVSVVNYDAALVLATPYCEKGALSSVLHDVKVELDTAASLVICRHVTLGLQYLHAQGCVYGRVSTSKVLLDEHLSASLNIFALLAPIHARSYAPETSFGAFALAATAPELLMYQSGHSPASDVYALGMLLGEVFMRVRPYAAQQQTLGLVGADLELLRQVKKGRRPPFPFDEKALTAATSAAFVALIKACLHLNPSKRPTIDDVVARLRL</sequence>
<name>T0Q6W2_SAPDV</name>
<dbReference type="Gene3D" id="1.10.510.10">
    <property type="entry name" value="Transferase(Phosphotransferase) domain 1"/>
    <property type="match status" value="1"/>
</dbReference>
<dbReference type="EMBL" id="JH767176">
    <property type="protein sequence ID" value="EQC30341.1"/>
    <property type="molecule type" value="Genomic_DNA"/>
</dbReference>
<keyword evidence="2" id="KW-1133">Transmembrane helix</keyword>
<dbReference type="RefSeq" id="XP_008616194.1">
    <property type="nucleotide sequence ID" value="XM_008617972.1"/>
</dbReference>
<dbReference type="STRING" id="1156394.T0Q6W2"/>
<dbReference type="PANTHER" id="PTHR48007">
    <property type="entry name" value="LEUCINE-RICH REPEAT RECEPTOR-LIKE PROTEIN KINASE PXC1"/>
    <property type="match status" value="1"/>
</dbReference>
<keyword evidence="2" id="KW-0472">Membrane</keyword>
<dbReference type="Pfam" id="PF07714">
    <property type="entry name" value="PK_Tyr_Ser-Thr"/>
    <property type="match status" value="1"/>
</dbReference>